<dbReference type="PANTHER" id="PTHR35567">
    <property type="entry name" value="MALATE DEHYDROGENASE (AFU_ORTHOLOGUE AFUA_2G13800)"/>
    <property type="match status" value="1"/>
</dbReference>
<proteinExistence type="predicted"/>
<reference evidence="2 3" key="1">
    <citation type="submission" date="2023-08" db="EMBL/GenBank/DDBJ databases">
        <title>Black Yeasts Isolated from many extreme environments.</title>
        <authorList>
            <person name="Coleine C."/>
            <person name="Stajich J.E."/>
            <person name="Selbmann L."/>
        </authorList>
    </citation>
    <scope>NUCLEOTIDE SEQUENCE [LARGE SCALE GENOMIC DNA]</scope>
    <source>
        <strain evidence="2 3">CCFEE 536</strain>
    </source>
</reference>
<dbReference type="EMBL" id="JAVRRA010024655">
    <property type="protein sequence ID" value="KAK5131216.1"/>
    <property type="molecule type" value="Genomic_DNA"/>
</dbReference>
<evidence type="ECO:0000313" key="3">
    <source>
        <dbReference type="Proteomes" id="UP001357485"/>
    </source>
</evidence>
<keyword evidence="1" id="KW-0732">Signal</keyword>
<comment type="caution">
    <text evidence="2">The sequence shown here is derived from an EMBL/GenBank/DDBJ whole genome shotgun (WGS) entry which is preliminary data.</text>
</comment>
<protein>
    <recommendedName>
        <fullName evidence="4">Malate dehydrogenase</fullName>
    </recommendedName>
</protein>
<keyword evidence="3" id="KW-1185">Reference proteome</keyword>
<dbReference type="InterPro" id="IPR021851">
    <property type="entry name" value="DUF3455"/>
</dbReference>
<organism evidence="2 3">
    <name type="scientific">Cryomyces antarcticus</name>
    <dbReference type="NCBI Taxonomy" id="329879"/>
    <lineage>
        <taxon>Eukaryota</taxon>
        <taxon>Fungi</taxon>
        <taxon>Dikarya</taxon>
        <taxon>Ascomycota</taxon>
        <taxon>Pezizomycotina</taxon>
        <taxon>Dothideomycetes</taxon>
        <taxon>Dothideomycetes incertae sedis</taxon>
        <taxon>Cryomyces</taxon>
    </lineage>
</organism>
<dbReference type="PANTHER" id="PTHR35567:SF1">
    <property type="entry name" value="CONSERVED FUNGAL PROTEIN (AFU_ORTHOLOGUE AFUA_1G14230)"/>
    <property type="match status" value="1"/>
</dbReference>
<name>A0ABR0KU97_9PEZI</name>
<dbReference type="Proteomes" id="UP001357485">
    <property type="component" value="Unassembled WGS sequence"/>
</dbReference>
<evidence type="ECO:0000313" key="2">
    <source>
        <dbReference type="EMBL" id="KAK5131216.1"/>
    </source>
</evidence>
<accession>A0ABR0KU97</accession>
<evidence type="ECO:0008006" key="4">
    <source>
        <dbReference type="Google" id="ProtNLM"/>
    </source>
</evidence>
<feature type="signal peptide" evidence="1">
    <location>
        <begin position="1"/>
        <end position="23"/>
    </location>
</feature>
<sequence length="260" mass="27254">MHFRPATVVLALSSSILAHPALGSRHKGDEHRWPAPLESFYEAVGKRVASASSEANYLYPPPCDISQAQMPSTPSLPPPSSGLTLSHVAVGRGTQNYTCDTTNSSAVPVSVGAVATLYNASCVAVLYPELLSLMPNVALQYPPPSSASPLSPSNIDLSGHHYFVDASTPFFDLDTSSHSYGTGAFKKAAACPAPGDAPRGPLREGGYGSVAWLKLAAKGAGQTFQEVYRINTAGGNPPASCVGQPASLEVDYAAEYWLFQ</sequence>
<gene>
    <name evidence="2" type="ORF">LTR16_000938</name>
</gene>
<evidence type="ECO:0000256" key="1">
    <source>
        <dbReference type="SAM" id="SignalP"/>
    </source>
</evidence>
<dbReference type="Pfam" id="PF11937">
    <property type="entry name" value="DUF3455"/>
    <property type="match status" value="1"/>
</dbReference>
<feature type="chain" id="PRO_5046341028" description="Malate dehydrogenase" evidence="1">
    <location>
        <begin position="24"/>
        <end position="260"/>
    </location>
</feature>